<reference evidence="3 5" key="2">
    <citation type="submission" date="2018-04" db="EMBL/GenBank/DDBJ databases">
        <title>Genomes of the Obligate Erwinia dacicola and Facultative Enterobacter sp. OLF Endosymbionts of the Olive Fruit fly, Bactrocera oleae.</title>
        <authorList>
            <person name="Estes A.M."/>
            <person name="Hearn D.J."/>
            <person name="Agarwal S."/>
            <person name="Pierson E.A."/>
            <person name="Dunning-Hotopp J.C."/>
        </authorList>
    </citation>
    <scope>NUCLEOTIDE SEQUENCE [LARGE SCALE GENOMIC DNA]</scope>
    <source>
        <strain evidence="3 5">Oroville</strain>
    </source>
</reference>
<evidence type="ECO:0000313" key="3">
    <source>
        <dbReference type="EMBL" id="RAP71828.1"/>
    </source>
</evidence>
<name>A0A1E7Z1F3_9GAMM</name>
<evidence type="ECO:0000313" key="4">
    <source>
        <dbReference type="Proteomes" id="UP000243534"/>
    </source>
</evidence>
<evidence type="ECO:0000313" key="2">
    <source>
        <dbReference type="EMBL" id="OFC62554.1"/>
    </source>
</evidence>
<dbReference type="Proteomes" id="UP000243534">
    <property type="component" value="Unassembled WGS sequence"/>
</dbReference>
<keyword evidence="5" id="KW-1185">Reference proteome</keyword>
<dbReference type="RefSeq" id="WP_070134575.1">
    <property type="nucleotide sequence ID" value="NZ_LJAM02000093.1"/>
</dbReference>
<evidence type="ECO:0000256" key="1">
    <source>
        <dbReference type="SAM" id="SignalP"/>
    </source>
</evidence>
<feature type="signal peptide" evidence="1">
    <location>
        <begin position="1"/>
        <end position="22"/>
    </location>
</feature>
<comment type="caution">
    <text evidence="2">The sequence shown here is derived from an EMBL/GenBank/DDBJ whole genome shotgun (WGS) entry which is preliminary data.</text>
</comment>
<gene>
    <name evidence="3" type="primary">cfaB</name>
    <name evidence="3" type="ORF">ACZ87_01352</name>
    <name evidence="2" type="ORF">BBW68_01560</name>
</gene>
<organism evidence="2 4">
    <name type="scientific">Candidatus Erwinia dacicola</name>
    <dbReference type="NCBI Taxonomy" id="252393"/>
    <lineage>
        <taxon>Bacteria</taxon>
        <taxon>Pseudomonadati</taxon>
        <taxon>Pseudomonadota</taxon>
        <taxon>Gammaproteobacteria</taxon>
        <taxon>Enterobacterales</taxon>
        <taxon>Erwiniaceae</taxon>
        <taxon>Erwinia</taxon>
    </lineage>
</organism>
<dbReference type="InterPro" id="IPR007540">
    <property type="entry name" value="Fimbrial_CS1-type"/>
</dbReference>
<dbReference type="Pfam" id="PF04449">
    <property type="entry name" value="Fimbrial_CS1"/>
    <property type="match status" value="1"/>
</dbReference>
<dbReference type="Gene3D" id="2.60.40.2040">
    <property type="entry name" value="CFA/I fimbrial subunit E, pilin domain"/>
    <property type="match status" value="1"/>
</dbReference>
<dbReference type="Proteomes" id="UP000244334">
    <property type="component" value="Unassembled WGS sequence"/>
</dbReference>
<dbReference type="EMBL" id="LJAM02000093">
    <property type="protein sequence ID" value="RAP71828.1"/>
    <property type="molecule type" value="Genomic_DNA"/>
</dbReference>
<dbReference type="GO" id="GO:0009289">
    <property type="term" value="C:pilus"/>
    <property type="evidence" value="ECO:0007669"/>
    <property type="project" value="InterPro"/>
</dbReference>
<sequence>MKSNFKVALAAAALVATFSANAAQRDITVTASIDPTVDVTKADGSALPAAVEMQYLPGKGLQAYQEQIKFWSNTENRDLNVSLVSEPSLTDAAGANAIPLSVSVNSKALTTTATPFAYSTTFPGGVTNGSSAMPLVIAQKTPGVITAAGTYSGVVSLVVTQATAPTKE</sequence>
<protein>
    <submittedName>
        <fullName evidence="3">CFA/I fimbrial subunit B</fullName>
    </submittedName>
    <submittedName>
        <fullName evidence="2">Fimbrial assembly protein</fullName>
    </submittedName>
</protein>
<reference evidence="2 4" key="1">
    <citation type="submission" date="2016-07" db="EMBL/GenBank/DDBJ databases">
        <authorList>
            <person name="Yuval B."/>
        </authorList>
    </citation>
    <scope>NUCLEOTIDE SEQUENCE [LARGE SCALE GENOMIC DNA]</scope>
    <source>
        <strain evidence="2 4">IL</strain>
    </source>
</reference>
<accession>A0A1E7Z1F3</accession>
<evidence type="ECO:0000313" key="5">
    <source>
        <dbReference type="Proteomes" id="UP000244334"/>
    </source>
</evidence>
<proteinExistence type="predicted"/>
<feature type="chain" id="PRO_5036018582" evidence="1">
    <location>
        <begin position="23"/>
        <end position="168"/>
    </location>
</feature>
<dbReference type="OrthoDB" id="6052623at2"/>
<dbReference type="EMBL" id="MAYS01000224">
    <property type="protein sequence ID" value="OFC62554.1"/>
    <property type="molecule type" value="Genomic_DNA"/>
</dbReference>
<dbReference type="AlphaFoldDB" id="A0A1E7Z1F3"/>
<keyword evidence="1" id="KW-0732">Signal</keyword>